<organism evidence="2 3">
    <name type="scientific">Symbiodinium microadriaticum</name>
    <name type="common">Dinoflagellate</name>
    <name type="synonym">Zooxanthella microadriatica</name>
    <dbReference type="NCBI Taxonomy" id="2951"/>
    <lineage>
        <taxon>Eukaryota</taxon>
        <taxon>Sar</taxon>
        <taxon>Alveolata</taxon>
        <taxon>Dinophyceae</taxon>
        <taxon>Suessiales</taxon>
        <taxon>Symbiodiniaceae</taxon>
        <taxon>Symbiodinium</taxon>
    </lineage>
</organism>
<feature type="region of interest" description="Disordered" evidence="1">
    <location>
        <begin position="509"/>
        <end position="531"/>
    </location>
</feature>
<accession>A0A1Q9DBZ4</accession>
<proteinExistence type="predicted"/>
<feature type="region of interest" description="Disordered" evidence="1">
    <location>
        <begin position="574"/>
        <end position="610"/>
    </location>
</feature>
<keyword evidence="3" id="KW-1185">Reference proteome</keyword>
<dbReference type="AlphaFoldDB" id="A0A1Q9DBZ4"/>
<feature type="compositionally biased region" description="Basic and acidic residues" evidence="1">
    <location>
        <begin position="595"/>
        <end position="610"/>
    </location>
</feature>
<feature type="region of interest" description="Disordered" evidence="1">
    <location>
        <begin position="150"/>
        <end position="172"/>
    </location>
</feature>
<reference evidence="2 3" key="1">
    <citation type="submission" date="2016-02" db="EMBL/GenBank/DDBJ databases">
        <title>Genome analysis of coral dinoflagellate symbionts highlights evolutionary adaptations to a symbiotic lifestyle.</title>
        <authorList>
            <person name="Aranda M."/>
            <person name="Li Y."/>
            <person name="Liew Y.J."/>
            <person name="Baumgarten S."/>
            <person name="Simakov O."/>
            <person name="Wilson M."/>
            <person name="Piel J."/>
            <person name="Ashoor H."/>
            <person name="Bougouffa S."/>
            <person name="Bajic V.B."/>
            <person name="Ryu T."/>
            <person name="Ravasi T."/>
            <person name="Bayer T."/>
            <person name="Micklem G."/>
            <person name="Kim H."/>
            <person name="Bhak J."/>
            <person name="Lajeunesse T.C."/>
            <person name="Voolstra C.R."/>
        </authorList>
    </citation>
    <scope>NUCLEOTIDE SEQUENCE [LARGE SCALE GENOMIC DNA]</scope>
    <source>
        <strain evidence="2 3">CCMP2467</strain>
    </source>
</reference>
<evidence type="ECO:0000313" key="2">
    <source>
        <dbReference type="EMBL" id="OLP92682.1"/>
    </source>
</evidence>
<dbReference type="OrthoDB" id="439277at2759"/>
<dbReference type="EMBL" id="LSRX01000611">
    <property type="protein sequence ID" value="OLP92682.1"/>
    <property type="molecule type" value="Genomic_DNA"/>
</dbReference>
<evidence type="ECO:0000256" key="1">
    <source>
        <dbReference type="SAM" id="MobiDB-lite"/>
    </source>
</evidence>
<name>A0A1Q9DBZ4_SYMMI</name>
<evidence type="ECO:0000313" key="3">
    <source>
        <dbReference type="Proteomes" id="UP000186817"/>
    </source>
</evidence>
<feature type="region of interest" description="Disordered" evidence="1">
    <location>
        <begin position="185"/>
        <end position="206"/>
    </location>
</feature>
<gene>
    <name evidence="2" type="ORF">AK812_SmicGene25506</name>
</gene>
<protein>
    <submittedName>
        <fullName evidence="2">Uncharacterized protein</fullName>
    </submittedName>
</protein>
<dbReference type="Proteomes" id="UP000186817">
    <property type="component" value="Unassembled WGS sequence"/>
</dbReference>
<comment type="caution">
    <text evidence="2">The sequence shown here is derived from an EMBL/GenBank/DDBJ whole genome shotgun (WGS) entry which is preliminary data.</text>
</comment>
<sequence length="631" mass="68778">MKPSLQVVQYNTLWPPVAFQPAHDGRVTRLSSDKDLRECSFRHPAGHKNVSQGLAERTPAALSLRQVPSIVRIFENILEDTLSSSNFEEIAEVSAAQGTILGTAANCFTLRFCYGSPTVCSMSPISPGPELWDTTEKAFLSNLSPSAASTTAPLEVSRPASEHQGPSSLSPERLTLMLGRRSLSSAAKDAVSRTDSPTPGSPWAEIPSLQSCVESQEKLSKAAKWAAARLGSGNEAVEAARRHLRDLRSRQSRLCFKATVRFHKETLAFELQELANGHAGFDDFQAALRAAEADLGQAHPVVEAARKKAHMIKLQQKAGAHKDLEARHCLDLLASSESRDLRVLAGSIQAAAKALGAAHPIVEKGRQEFLQQRHELQRHQWEECVAIHHTLMVEACESQDPEQIEARILASAHSPLGQGHDIVLYGKRYLLPCSAQPSRPGRHGAPVSCEPLRASPSARCVVWKPLSEPKQARIVEELPGRLRAFLCCADGDAEDDDGDEKEVVPGVRGVSLHRGPTPRAVSSSNSDDTGETMVRRLSEISTSSISFDASKLAMYKNFSGRSAYARDLDGEAVGRPSRRLRPSGYSSTRSAPIAERAEVEAKLEEEEEKKNKTYIENVQPSKVVKTTVISL</sequence>